<evidence type="ECO:0000256" key="2">
    <source>
        <dbReference type="ARBA" id="ARBA00023125"/>
    </source>
</evidence>
<dbReference type="GO" id="GO:0000976">
    <property type="term" value="F:transcription cis-regulatory region binding"/>
    <property type="evidence" value="ECO:0007669"/>
    <property type="project" value="TreeGrafter"/>
</dbReference>
<keyword evidence="6" id="KW-1185">Reference proteome</keyword>
<name>A0A2X4VT54_LEDLE</name>
<organism evidence="5 6">
    <name type="scientific">Lederbergia lenta</name>
    <name type="common">Bacillus lentus</name>
    <dbReference type="NCBI Taxonomy" id="1467"/>
    <lineage>
        <taxon>Bacteria</taxon>
        <taxon>Bacillati</taxon>
        <taxon>Bacillota</taxon>
        <taxon>Bacilli</taxon>
        <taxon>Bacillales</taxon>
        <taxon>Bacillaceae</taxon>
        <taxon>Lederbergia</taxon>
    </lineage>
</organism>
<reference evidence="5 6" key="1">
    <citation type="submission" date="2018-06" db="EMBL/GenBank/DDBJ databases">
        <authorList>
            <consortium name="Pathogen Informatics"/>
            <person name="Doyle S."/>
        </authorList>
    </citation>
    <scope>NUCLEOTIDE SEQUENCE [LARGE SCALE GENOMIC DNA]</scope>
    <source>
        <strain evidence="5 6">NCTC4824</strain>
    </source>
</reference>
<dbReference type="InterPro" id="IPR010982">
    <property type="entry name" value="Lambda_DNA-bd_dom_sf"/>
</dbReference>
<dbReference type="PANTHER" id="PTHR30146:SF144">
    <property type="entry name" value="LACI-FAMILY TRANSCRIPTION REGULATOR"/>
    <property type="match status" value="1"/>
</dbReference>
<keyword evidence="3" id="KW-0804">Transcription</keyword>
<dbReference type="RefSeq" id="WP_066137060.1">
    <property type="nucleotide sequence ID" value="NZ_CBCSGM010000001.1"/>
</dbReference>
<gene>
    <name evidence="5" type="primary">degA_4</name>
    <name evidence="5" type="ORF">NCTC4824_01471</name>
</gene>
<dbReference type="CDD" id="cd06307">
    <property type="entry name" value="PBP1_sugar_binding"/>
    <property type="match status" value="1"/>
</dbReference>
<feature type="domain" description="HTH lacI-type" evidence="4">
    <location>
        <begin position="3"/>
        <end position="57"/>
    </location>
</feature>
<dbReference type="AlphaFoldDB" id="A0A2X4VT54"/>
<dbReference type="SUPFAM" id="SSF53822">
    <property type="entry name" value="Periplasmic binding protein-like I"/>
    <property type="match status" value="1"/>
</dbReference>
<proteinExistence type="predicted"/>
<dbReference type="STRING" id="1348624.GCA_001591545_00558"/>
<dbReference type="Gene3D" id="1.10.260.40">
    <property type="entry name" value="lambda repressor-like DNA-binding domains"/>
    <property type="match status" value="1"/>
</dbReference>
<evidence type="ECO:0000259" key="4">
    <source>
        <dbReference type="PROSITE" id="PS50932"/>
    </source>
</evidence>
<dbReference type="SUPFAM" id="SSF47413">
    <property type="entry name" value="lambda repressor-like DNA-binding domains"/>
    <property type="match status" value="1"/>
</dbReference>
<evidence type="ECO:0000313" key="6">
    <source>
        <dbReference type="Proteomes" id="UP000249134"/>
    </source>
</evidence>
<evidence type="ECO:0000256" key="1">
    <source>
        <dbReference type="ARBA" id="ARBA00023015"/>
    </source>
</evidence>
<dbReference type="Pfam" id="PF13407">
    <property type="entry name" value="Peripla_BP_4"/>
    <property type="match status" value="1"/>
</dbReference>
<dbReference type="CDD" id="cd01392">
    <property type="entry name" value="HTH_LacI"/>
    <property type="match status" value="1"/>
</dbReference>
<dbReference type="Proteomes" id="UP000249134">
    <property type="component" value="Chromosome 1"/>
</dbReference>
<dbReference type="EMBL" id="LS483476">
    <property type="protein sequence ID" value="SQI55437.1"/>
    <property type="molecule type" value="Genomic_DNA"/>
</dbReference>
<accession>A0A2X4VT54</accession>
<dbReference type="PANTHER" id="PTHR30146">
    <property type="entry name" value="LACI-RELATED TRANSCRIPTIONAL REPRESSOR"/>
    <property type="match status" value="1"/>
</dbReference>
<dbReference type="SMART" id="SM00354">
    <property type="entry name" value="HTH_LACI"/>
    <property type="match status" value="1"/>
</dbReference>
<dbReference type="GO" id="GO:0003700">
    <property type="term" value="F:DNA-binding transcription factor activity"/>
    <property type="evidence" value="ECO:0007669"/>
    <property type="project" value="TreeGrafter"/>
</dbReference>
<keyword evidence="1" id="KW-0805">Transcription regulation</keyword>
<dbReference type="InterPro" id="IPR028082">
    <property type="entry name" value="Peripla_BP_I"/>
</dbReference>
<sequence length="344" mass="39601">MKITAKMIAEELGVSTATVDRVLNNRKGVSEKTIRRVKRKAEELGYKPNTAAKFLATQKKTNVAFILPIVPNYFWDEMESEIKKAAQVYENFGFEVHVFRVDTIPKEKQILFLQNIIDHNTYDAIVISPHDSDPYTDVINEGVRKGIPIFTLNNDVPLSNRISFVGGDYYRAGFLAAELVHLFSKELKDVVIIREDEDTFQMINKEKGFRAYFQMNEIDVNIHTLPVKSDNIQLDKEWKRVALKYSNAIYVANGILGDIAEHIHEEKYEDYKILIGHDMSEKINKYLQQKIIKSTICQDPSSQAMITVKNVYNYLLLGERSEILETIIKLEIVTPSNASYYIHQ</sequence>
<dbReference type="InterPro" id="IPR000843">
    <property type="entry name" value="HTH_LacI"/>
</dbReference>
<evidence type="ECO:0000256" key="3">
    <source>
        <dbReference type="ARBA" id="ARBA00023163"/>
    </source>
</evidence>
<dbReference type="PROSITE" id="PS50932">
    <property type="entry name" value="HTH_LACI_2"/>
    <property type="match status" value="1"/>
</dbReference>
<dbReference type="Pfam" id="PF00356">
    <property type="entry name" value="LacI"/>
    <property type="match status" value="1"/>
</dbReference>
<evidence type="ECO:0000313" key="5">
    <source>
        <dbReference type="EMBL" id="SQI55437.1"/>
    </source>
</evidence>
<dbReference type="Gene3D" id="3.40.50.2300">
    <property type="match status" value="2"/>
</dbReference>
<dbReference type="InterPro" id="IPR025997">
    <property type="entry name" value="SBP_2_dom"/>
</dbReference>
<protein>
    <submittedName>
        <fullName evidence="5">Degradation activator</fullName>
    </submittedName>
</protein>
<keyword evidence="2" id="KW-0238">DNA-binding</keyword>
<dbReference type="KEGG" id="blen:NCTC4824_01471"/>